<feature type="non-terminal residue" evidence="1">
    <location>
        <position position="125"/>
    </location>
</feature>
<comment type="caution">
    <text evidence="1">The sequence shown here is derived from an EMBL/GenBank/DDBJ whole genome shotgun (WGS) entry which is preliminary data.</text>
</comment>
<sequence length="125" mass="13225">MNCVDVYGVGEGREGEEVARPFTQTVQLVVATFDDCAMVNCFDAAVFEGARATLSSPGVSPQVLRMANGVLVSSGGCWRGKISVGGVSAVGKWEIFSGGGAWQMLLGKPMLKVFDATHEYVDDMV</sequence>
<dbReference type="EMBL" id="JARKIE010000159">
    <property type="protein sequence ID" value="KAJ7674105.1"/>
    <property type="molecule type" value="Genomic_DNA"/>
</dbReference>
<evidence type="ECO:0000313" key="1">
    <source>
        <dbReference type="EMBL" id="KAJ7674105.1"/>
    </source>
</evidence>
<dbReference type="AlphaFoldDB" id="A0AAD7D1P0"/>
<accession>A0AAD7D1P0</accession>
<proteinExistence type="predicted"/>
<gene>
    <name evidence="1" type="ORF">B0H17DRAFT_946914</name>
</gene>
<reference evidence="1" key="1">
    <citation type="submission" date="2023-03" db="EMBL/GenBank/DDBJ databases">
        <title>Massive genome expansion in bonnet fungi (Mycena s.s.) driven by repeated elements and novel gene families across ecological guilds.</title>
        <authorList>
            <consortium name="Lawrence Berkeley National Laboratory"/>
            <person name="Harder C.B."/>
            <person name="Miyauchi S."/>
            <person name="Viragh M."/>
            <person name="Kuo A."/>
            <person name="Thoen E."/>
            <person name="Andreopoulos B."/>
            <person name="Lu D."/>
            <person name="Skrede I."/>
            <person name="Drula E."/>
            <person name="Henrissat B."/>
            <person name="Morin E."/>
            <person name="Kohler A."/>
            <person name="Barry K."/>
            <person name="LaButti K."/>
            <person name="Morin E."/>
            <person name="Salamov A."/>
            <person name="Lipzen A."/>
            <person name="Mereny Z."/>
            <person name="Hegedus B."/>
            <person name="Baldrian P."/>
            <person name="Stursova M."/>
            <person name="Weitz H."/>
            <person name="Taylor A."/>
            <person name="Grigoriev I.V."/>
            <person name="Nagy L.G."/>
            <person name="Martin F."/>
            <person name="Kauserud H."/>
        </authorList>
    </citation>
    <scope>NUCLEOTIDE SEQUENCE</scope>
    <source>
        <strain evidence="1">CBHHK067</strain>
    </source>
</reference>
<evidence type="ECO:0000313" key="2">
    <source>
        <dbReference type="Proteomes" id="UP001221757"/>
    </source>
</evidence>
<name>A0AAD7D1P0_MYCRO</name>
<organism evidence="1 2">
    <name type="scientific">Mycena rosella</name>
    <name type="common">Pink bonnet</name>
    <name type="synonym">Agaricus rosellus</name>
    <dbReference type="NCBI Taxonomy" id="1033263"/>
    <lineage>
        <taxon>Eukaryota</taxon>
        <taxon>Fungi</taxon>
        <taxon>Dikarya</taxon>
        <taxon>Basidiomycota</taxon>
        <taxon>Agaricomycotina</taxon>
        <taxon>Agaricomycetes</taxon>
        <taxon>Agaricomycetidae</taxon>
        <taxon>Agaricales</taxon>
        <taxon>Marasmiineae</taxon>
        <taxon>Mycenaceae</taxon>
        <taxon>Mycena</taxon>
    </lineage>
</organism>
<protein>
    <submittedName>
        <fullName evidence="1">Uncharacterized protein</fullName>
    </submittedName>
</protein>
<keyword evidence="2" id="KW-1185">Reference proteome</keyword>
<dbReference type="Proteomes" id="UP001221757">
    <property type="component" value="Unassembled WGS sequence"/>
</dbReference>